<accession>G1D472</accession>
<reference evidence="2 3" key="1">
    <citation type="journal article" date="2012" name="J. Virol.">
        <title>Complete Genome Sequences of 138 Mycobacteriophages.</title>
        <authorList>
            <consortium name="the Science Education Alliance Phage Hunters Advancing Genomics and Evolutionary Science Program"/>
            <consortium name="the KwaZulu-Natal Research Institute for Tuberculosis and HIV Mycobacterial Genetics Course Students"/>
            <consortium name="the Phage Hunters Integrating Research and Education Program"/>
            <person name="Hatfull G.F."/>
        </authorList>
    </citation>
    <scope>NUCLEOTIDE SEQUENCE [LARGE SCALE GENOMIC DNA]</scope>
    <source>
        <strain evidence="2">LittleE</strain>
    </source>
</reference>
<evidence type="ECO:0000256" key="1">
    <source>
        <dbReference type="SAM" id="MobiDB-lite"/>
    </source>
</evidence>
<dbReference type="RefSeq" id="YP_009637098.1">
    <property type="nucleotide sequence ID" value="NC_042322.1"/>
</dbReference>
<dbReference type="EMBL" id="JF937101">
    <property type="protein sequence ID" value="AEK09612.1"/>
    <property type="molecule type" value="Genomic_DNA"/>
</dbReference>
<organism evidence="2 3">
    <name type="scientific">Mycobacterium phage LittleE</name>
    <dbReference type="NCBI Taxonomy" id="2922212"/>
    <lineage>
        <taxon>Viruses</taxon>
        <taxon>Duplodnaviria</taxon>
        <taxon>Heunggongvirae</taxon>
        <taxon>Uroviricota</taxon>
        <taxon>Caudoviricetes</taxon>
        <taxon>Omegavirus</taxon>
        <taxon>Omegavirus littlee</taxon>
    </lineage>
</organism>
<feature type="compositionally biased region" description="Basic and acidic residues" evidence="1">
    <location>
        <begin position="1"/>
        <end position="17"/>
    </location>
</feature>
<gene>
    <name evidence="2" type="primary">187</name>
    <name evidence="2" type="ORF">LITTLEE_187</name>
</gene>
<dbReference type="OrthoDB" id="40397at10239"/>
<evidence type="ECO:0000313" key="2">
    <source>
        <dbReference type="EMBL" id="AEK09612.1"/>
    </source>
</evidence>
<keyword evidence="3" id="KW-1185">Reference proteome</keyword>
<sequence>MRASARSDRAGAVERRPGGSIPHARTQCRGMRREAHSQHPITEYGRVVFTTSPRYLCRSCAGPGCSSIE</sequence>
<name>G1D472_9CAUD</name>
<feature type="region of interest" description="Disordered" evidence="1">
    <location>
        <begin position="1"/>
        <end position="39"/>
    </location>
</feature>
<dbReference type="Proteomes" id="UP000008414">
    <property type="component" value="Segment"/>
</dbReference>
<evidence type="ECO:0000313" key="3">
    <source>
        <dbReference type="Proteomes" id="UP000008414"/>
    </source>
</evidence>
<proteinExistence type="predicted"/>
<dbReference type="GeneID" id="40233844"/>
<protein>
    <submittedName>
        <fullName evidence="2">Uncharacterized protein</fullName>
    </submittedName>
</protein>